<dbReference type="CDD" id="cd05243">
    <property type="entry name" value="SDR_a5"/>
    <property type="match status" value="1"/>
</dbReference>
<dbReference type="SUPFAM" id="SSF51735">
    <property type="entry name" value="NAD(P)-binding Rossmann-fold domains"/>
    <property type="match status" value="1"/>
</dbReference>
<gene>
    <name evidence="2" type="ORF">OQ287_04935</name>
</gene>
<protein>
    <submittedName>
        <fullName evidence="2">SDR family oxidoreductase</fullName>
    </submittedName>
</protein>
<reference evidence="2" key="1">
    <citation type="submission" date="2022-11" db="EMBL/GenBank/DDBJ databases">
        <title>Larsenimonas rhizosphaerae sp. nov., isolated from a tidal mudflat.</title>
        <authorList>
            <person name="Lee S.D."/>
            <person name="Kim I.S."/>
        </authorList>
    </citation>
    <scope>NUCLEOTIDE SEQUENCE</scope>
    <source>
        <strain evidence="2">GH2-1</strain>
    </source>
</reference>
<name>A0AA41ZGQ1_9GAMM</name>
<dbReference type="Proteomes" id="UP001165678">
    <property type="component" value="Unassembled WGS sequence"/>
</dbReference>
<evidence type="ECO:0000313" key="3">
    <source>
        <dbReference type="Proteomes" id="UP001165678"/>
    </source>
</evidence>
<accession>A0AA41ZGQ1</accession>
<dbReference type="AlphaFoldDB" id="A0AA41ZGQ1"/>
<evidence type="ECO:0000259" key="1">
    <source>
        <dbReference type="Pfam" id="PF13460"/>
    </source>
</evidence>
<dbReference type="InterPro" id="IPR036291">
    <property type="entry name" value="NAD(P)-bd_dom_sf"/>
</dbReference>
<evidence type="ECO:0000313" key="2">
    <source>
        <dbReference type="EMBL" id="MCX2523578.1"/>
    </source>
</evidence>
<proteinExistence type="predicted"/>
<dbReference type="EMBL" id="JAPIVE010000001">
    <property type="protein sequence ID" value="MCX2523578.1"/>
    <property type="molecule type" value="Genomic_DNA"/>
</dbReference>
<dbReference type="PANTHER" id="PTHR15020">
    <property type="entry name" value="FLAVIN REDUCTASE-RELATED"/>
    <property type="match status" value="1"/>
</dbReference>
<comment type="caution">
    <text evidence="2">The sequence shown here is derived from an EMBL/GenBank/DDBJ whole genome shotgun (WGS) entry which is preliminary data.</text>
</comment>
<dbReference type="Pfam" id="PF13460">
    <property type="entry name" value="NAD_binding_10"/>
    <property type="match status" value="1"/>
</dbReference>
<dbReference type="PANTHER" id="PTHR15020:SF50">
    <property type="entry name" value="UPF0659 PROTEIN YMR090W"/>
    <property type="match status" value="1"/>
</dbReference>
<dbReference type="RefSeq" id="WP_250937253.1">
    <property type="nucleotide sequence ID" value="NZ_JAMLJK010000001.1"/>
</dbReference>
<dbReference type="Gene3D" id="3.40.50.720">
    <property type="entry name" value="NAD(P)-binding Rossmann-like Domain"/>
    <property type="match status" value="1"/>
</dbReference>
<dbReference type="InterPro" id="IPR016040">
    <property type="entry name" value="NAD(P)-bd_dom"/>
</dbReference>
<sequence>MTTLVVGAHGKIGQRLCERAVSEGLSVRALVRNEEQQNELARTGVETVIGDLEGDLAHAFEGCDEVVFTAGSGPHTGADKTLMIDLNGAWRCVEYAEALNMKRFIMVSTLHREPLDGPDALVPYLAAKRAADYRVTASTVPHVLVRPGRLTDDRGTGHYSIAVTEENGGRTSRDNVAEAIVHLLGTPVTDALDLPLLDGDTPWSELEKSLSHG</sequence>
<keyword evidence="3" id="KW-1185">Reference proteome</keyword>
<feature type="domain" description="NAD(P)-binding" evidence="1">
    <location>
        <begin position="7"/>
        <end position="187"/>
    </location>
</feature>
<organism evidence="2 3">
    <name type="scientific">Larsenimonas rhizosphaerae</name>
    <dbReference type="NCBI Taxonomy" id="2944682"/>
    <lineage>
        <taxon>Bacteria</taxon>
        <taxon>Pseudomonadati</taxon>
        <taxon>Pseudomonadota</taxon>
        <taxon>Gammaproteobacteria</taxon>
        <taxon>Oceanospirillales</taxon>
        <taxon>Halomonadaceae</taxon>
        <taxon>Larsenimonas</taxon>
    </lineage>
</organism>